<evidence type="ECO:0000313" key="1">
    <source>
        <dbReference type="EMBL" id="GME98933.1"/>
    </source>
</evidence>
<dbReference type="Proteomes" id="UP001165101">
    <property type="component" value="Unassembled WGS sequence"/>
</dbReference>
<gene>
    <name evidence="1" type="ORF">Cboi01_000513300</name>
</gene>
<name>A0ACB5U0V0_CANBO</name>
<proteinExistence type="predicted"/>
<reference evidence="1" key="1">
    <citation type="submission" date="2023-04" db="EMBL/GenBank/DDBJ databases">
        <title>Candida boidinii NBRC 1967.</title>
        <authorList>
            <person name="Ichikawa N."/>
            <person name="Sato H."/>
            <person name="Tonouchi N."/>
        </authorList>
    </citation>
    <scope>NUCLEOTIDE SEQUENCE</scope>
    <source>
        <strain evidence="1">NBRC 1967</strain>
    </source>
</reference>
<dbReference type="EMBL" id="BSXV01003762">
    <property type="protein sequence ID" value="GME98933.1"/>
    <property type="molecule type" value="Genomic_DNA"/>
</dbReference>
<protein>
    <submittedName>
        <fullName evidence="1">Unnamed protein product</fullName>
    </submittedName>
</protein>
<accession>A0ACB5U0V0</accession>
<organism evidence="1 2">
    <name type="scientific">Candida boidinii</name>
    <name type="common">Yeast</name>
    <dbReference type="NCBI Taxonomy" id="5477"/>
    <lineage>
        <taxon>Eukaryota</taxon>
        <taxon>Fungi</taxon>
        <taxon>Dikarya</taxon>
        <taxon>Ascomycota</taxon>
        <taxon>Saccharomycotina</taxon>
        <taxon>Pichiomycetes</taxon>
        <taxon>Pichiales</taxon>
        <taxon>Pichiaceae</taxon>
        <taxon>Ogataea</taxon>
        <taxon>Ogataea/Candida clade</taxon>
    </lineage>
</organism>
<comment type="caution">
    <text evidence="1">The sequence shown here is derived from an EMBL/GenBank/DDBJ whole genome shotgun (WGS) entry which is preliminary data.</text>
</comment>
<sequence length="114" mass="11376">MGTESESSASPSESEGKVTVGDGDGGSGIEPSSELTEGLGAYEGSTAESVLSASGIDLDGIPKEVTGVGIAEVAGPKSAEPEGISDESAGIPEEASVAGYSDSSKRQLLEIWIW</sequence>
<evidence type="ECO:0000313" key="2">
    <source>
        <dbReference type="Proteomes" id="UP001165101"/>
    </source>
</evidence>
<keyword evidence="2" id="KW-1185">Reference proteome</keyword>